<name>A0A1S1PJM5_9ACTN</name>
<protein>
    <submittedName>
        <fullName evidence="4">Hydrogenase expression/synthesis HypA</fullName>
    </submittedName>
</protein>
<organism evidence="4 5">
    <name type="scientific">Parafrankia soli</name>
    <dbReference type="NCBI Taxonomy" id="2599596"/>
    <lineage>
        <taxon>Bacteria</taxon>
        <taxon>Bacillati</taxon>
        <taxon>Actinomycetota</taxon>
        <taxon>Actinomycetes</taxon>
        <taxon>Frankiales</taxon>
        <taxon>Frankiaceae</taxon>
        <taxon>Parafrankia</taxon>
    </lineage>
</organism>
<evidence type="ECO:0000313" key="5">
    <source>
        <dbReference type="Proteomes" id="UP000179769"/>
    </source>
</evidence>
<evidence type="ECO:0000256" key="2">
    <source>
        <dbReference type="ARBA" id="ARBA00022723"/>
    </source>
</evidence>
<evidence type="ECO:0000256" key="1">
    <source>
        <dbReference type="ARBA" id="ARBA00022596"/>
    </source>
</evidence>
<dbReference type="GO" id="GO:0051604">
    <property type="term" value="P:protein maturation"/>
    <property type="evidence" value="ECO:0007669"/>
    <property type="project" value="InterPro"/>
</dbReference>
<dbReference type="Gene3D" id="3.30.2320.80">
    <property type="match status" value="1"/>
</dbReference>
<dbReference type="OrthoDB" id="3214139at2"/>
<reference evidence="5" key="1">
    <citation type="submission" date="2016-07" db="EMBL/GenBank/DDBJ databases">
        <title>Frankia sp. NRRL B-16219 Genome sequencing.</title>
        <authorList>
            <person name="Ghodhbane-Gtari F."/>
            <person name="Swanson E."/>
            <person name="Gueddou A."/>
            <person name="Louati M."/>
            <person name="Nouioui I."/>
            <person name="Hezbri K."/>
            <person name="Abebe-Akele F."/>
            <person name="Simpson S."/>
            <person name="Morris K."/>
            <person name="Thomas K."/>
            <person name="Gtari M."/>
            <person name="Tisa L.S."/>
        </authorList>
    </citation>
    <scope>NUCLEOTIDE SEQUENCE [LARGE SCALE GENOMIC DNA]</scope>
    <source>
        <strain evidence="5">NRRL B-16219</strain>
    </source>
</reference>
<dbReference type="Pfam" id="PF01155">
    <property type="entry name" value="HypA"/>
    <property type="match status" value="1"/>
</dbReference>
<sequence>MHEAGLARSAVSAIAEASEGTPVRTVVLAAAAGVDIASATAAWQSAAAGTCLENTHLSWQHAADRLRCFTCAHEYDGARLDPCPSCGGNGLVVAAADELAVVSWTT</sequence>
<dbReference type="RefSeq" id="WP_071065873.1">
    <property type="nucleotide sequence ID" value="NZ_MAXA01000241.1"/>
</dbReference>
<gene>
    <name evidence="4" type="ORF">BBK14_24445</name>
</gene>
<dbReference type="InterPro" id="IPR000688">
    <property type="entry name" value="HypA/HybF"/>
</dbReference>
<dbReference type="Proteomes" id="UP000179769">
    <property type="component" value="Unassembled WGS sequence"/>
</dbReference>
<proteinExistence type="predicted"/>
<dbReference type="EMBL" id="MAXA01000241">
    <property type="protein sequence ID" value="OHV23073.1"/>
    <property type="molecule type" value="Genomic_DNA"/>
</dbReference>
<keyword evidence="2" id="KW-0479">Metal-binding</keyword>
<evidence type="ECO:0000256" key="3">
    <source>
        <dbReference type="ARBA" id="ARBA00022833"/>
    </source>
</evidence>
<dbReference type="AlphaFoldDB" id="A0A1S1PJM5"/>
<evidence type="ECO:0000313" key="4">
    <source>
        <dbReference type="EMBL" id="OHV23073.1"/>
    </source>
</evidence>
<keyword evidence="5" id="KW-1185">Reference proteome</keyword>
<comment type="caution">
    <text evidence="4">The sequence shown here is derived from an EMBL/GenBank/DDBJ whole genome shotgun (WGS) entry which is preliminary data.</text>
</comment>
<dbReference type="GO" id="GO:0016151">
    <property type="term" value="F:nickel cation binding"/>
    <property type="evidence" value="ECO:0007669"/>
    <property type="project" value="InterPro"/>
</dbReference>
<keyword evidence="1" id="KW-0533">Nickel</keyword>
<keyword evidence="3" id="KW-0862">Zinc</keyword>
<accession>A0A1S1PJM5</accession>